<feature type="compositionally biased region" description="Polar residues" evidence="2">
    <location>
        <begin position="585"/>
        <end position="594"/>
    </location>
</feature>
<feature type="non-terminal residue" evidence="4">
    <location>
        <position position="1"/>
    </location>
</feature>
<sequence>MPDTDTDSARRRADQVLQGHRRPRADSRARTAANEGTLITTRPPPTIEQVHPSPAENEGTHKESTQSLTWSKRDEEHGLSPSGVSNPSPTDQLLTPTSPSTTSLGEFSAASFVRDRVRDRLIQRGYQLSSDVRAGLALDDGFPPSMTDDFLSKARKTISRLISLSPTRDEFIRYFHLFRTYVLPSNPVVENVDTLEASLCRVLDKTYWEEHNQSLLTRDGLRRCAIELGSLLACLTLGAQCASGDKLRTRVENAEELMQRTMSALGLAEWLLSPSQATIEALLLMGVAMQNFGRSDAAWSLIGSIQRIAQSIELHVDCGGRDSNTCSTSHLFLWKAIIWQDCMLSLRYDRPPALTDIEDCPDYSSVNQSLVSCLHLQSIIGLSRLRKSDAERLNAVSTFRKIQQVDRIVSNAVPHLQSRDKCSNLQQHLEHLVFKMHTSYFLTEMCCPFFRDDHPLQHEEQLRMIKQRGRQTLVDTLSAFLALAEISPLTQCSWSLIHQALSSACILALFRTTYRVATRKALLLRFVDHLKAEIESNCAEYTGCELPWPYGTFDRAKRLLVAVITEHESGVIGGPPTGQDLPEATVNSDSQSSVPALAQHSEAPCTTDTIDDNLFGSPMAEMWDFVSGSVLEFPLFAPFEQFHSSNMGLSDIQGSS</sequence>
<feature type="domain" description="Xylanolytic transcriptional activator regulatory" evidence="3">
    <location>
        <begin position="298"/>
        <end position="370"/>
    </location>
</feature>
<dbReference type="InterPro" id="IPR007219">
    <property type="entry name" value="XnlR_reg_dom"/>
</dbReference>
<dbReference type="OrthoDB" id="1747771at2759"/>
<dbReference type="GO" id="GO:0016831">
    <property type="term" value="F:carboxy-lyase activity"/>
    <property type="evidence" value="ECO:0007669"/>
    <property type="project" value="TreeGrafter"/>
</dbReference>
<evidence type="ECO:0000256" key="1">
    <source>
        <dbReference type="ARBA" id="ARBA00023242"/>
    </source>
</evidence>
<dbReference type="PANTHER" id="PTHR43374">
    <property type="entry name" value="FLAVIN PRENYLTRANSFERASE"/>
    <property type="match status" value="1"/>
</dbReference>
<dbReference type="Pfam" id="PF04082">
    <property type="entry name" value="Fungal_trans"/>
    <property type="match status" value="1"/>
</dbReference>
<evidence type="ECO:0000313" key="4">
    <source>
        <dbReference type="EMBL" id="RFU35778.1"/>
    </source>
</evidence>
<dbReference type="GO" id="GO:0006351">
    <property type="term" value="P:DNA-templated transcription"/>
    <property type="evidence" value="ECO:0007669"/>
    <property type="project" value="InterPro"/>
</dbReference>
<protein>
    <recommendedName>
        <fullName evidence="3">Xylanolytic transcriptional activator regulatory domain-containing protein</fullName>
    </recommendedName>
</protein>
<dbReference type="AlphaFoldDB" id="A0A3E2HQY1"/>
<accession>A0A3E2HQY1</accession>
<evidence type="ECO:0000256" key="2">
    <source>
        <dbReference type="SAM" id="MobiDB-lite"/>
    </source>
</evidence>
<keyword evidence="1" id="KW-0539">Nucleus</keyword>
<dbReference type="STRING" id="5539.A0A3E2HQY1"/>
<dbReference type="CDD" id="cd12148">
    <property type="entry name" value="fungal_TF_MHR"/>
    <property type="match status" value="1"/>
</dbReference>
<reference evidence="4 5" key="1">
    <citation type="submission" date="2018-05" db="EMBL/GenBank/DDBJ databases">
        <title>Draft genome sequence of Scytalidium lignicola DSM 105466, a ubiquitous saprotrophic fungus.</title>
        <authorList>
            <person name="Buettner E."/>
            <person name="Gebauer A.M."/>
            <person name="Hofrichter M."/>
            <person name="Liers C."/>
            <person name="Kellner H."/>
        </authorList>
    </citation>
    <scope>NUCLEOTIDE SEQUENCE [LARGE SCALE GENOMIC DNA]</scope>
    <source>
        <strain evidence="4 5">DSM 105466</strain>
    </source>
</reference>
<feature type="region of interest" description="Disordered" evidence="2">
    <location>
        <begin position="572"/>
        <end position="602"/>
    </location>
</feature>
<feature type="region of interest" description="Disordered" evidence="2">
    <location>
        <begin position="1"/>
        <end position="104"/>
    </location>
</feature>
<dbReference type="GO" id="GO:0003677">
    <property type="term" value="F:DNA binding"/>
    <property type="evidence" value="ECO:0007669"/>
    <property type="project" value="InterPro"/>
</dbReference>
<organism evidence="4 5">
    <name type="scientific">Scytalidium lignicola</name>
    <name type="common">Hyphomycete</name>
    <dbReference type="NCBI Taxonomy" id="5539"/>
    <lineage>
        <taxon>Eukaryota</taxon>
        <taxon>Fungi</taxon>
        <taxon>Dikarya</taxon>
        <taxon>Ascomycota</taxon>
        <taxon>Pezizomycotina</taxon>
        <taxon>Leotiomycetes</taxon>
        <taxon>Leotiomycetes incertae sedis</taxon>
        <taxon>Scytalidium</taxon>
    </lineage>
</organism>
<keyword evidence="5" id="KW-1185">Reference proteome</keyword>
<name>A0A3E2HQY1_SCYLI</name>
<dbReference type="InterPro" id="IPR004507">
    <property type="entry name" value="UbiX-like"/>
</dbReference>
<comment type="caution">
    <text evidence="4">The sequence shown here is derived from an EMBL/GenBank/DDBJ whole genome shotgun (WGS) entry which is preliminary data.</text>
</comment>
<dbReference type="EMBL" id="NCSJ02000005">
    <property type="protein sequence ID" value="RFU35778.1"/>
    <property type="molecule type" value="Genomic_DNA"/>
</dbReference>
<gene>
    <name evidence="4" type="ORF">B7463_g561</name>
</gene>
<feature type="compositionally biased region" description="Low complexity" evidence="2">
    <location>
        <begin position="87"/>
        <end position="104"/>
    </location>
</feature>
<proteinExistence type="predicted"/>
<dbReference type="PANTHER" id="PTHR43374:SF1">
    <property type="entry name" value="FLAVIN PRENYLTRANSFERASE PAD1, MITOCHONDRIAL"/>
    <property type="match status" value="1"/>
</dbReference>
<dbReference type="SMART" id="SM00906">
    <property type="entry name" value="Fungal_trans"/>
    <property type="match status" value="1"/>
</dbReference>
<feature type="non-terminal residue" evidence="4">
    <location>
        <position position="656"/>
    </location>
</feature>
<evidence type="ECO:0000259" key="3">
    <source>
        <dbReference type="SMART" id="SM00906"/>
    </source>
</evidence>
<evidence type="ECO:0000313" key="5">
    <source>
        <dbReference type="Proteomes" id="UP000258309"/>
    </source>
</evidence>
<dbReference type="Proteomes" id="UP000258309">
    <property type="component" value="Unassembled WGS sequence"/>
</dbReference>
<dbReference type="GO" id="GO:0008270">
    <property type="term" value="F:zinc ion binding"/>
    <property type="evidence" value="ECO:0007669"/>
    <property type="project" value="InterPro"/>
</dbReference>